<protein>
    <submittedName>
        <fullName evidence="1">Uncharacterized protein</fullName>
    </submittedName>
</protein>
<dbReference type="EMBL" id="JAENGY010001533">
    <property type="protein sequence ID" value="KAG6948599.1"/>
    <property type="molecule type" value="Genomic_DNA"/>
</dbReference>
<evidence type="ECO:0000313" key="2">
    <source>
        <dbReference type="Proteomes" id="UP000709295"/>
    </source>
</evidence>
<feature type="non-terminal residue" evidence="1">
    <location>
        <position position="1"/>
    </location>
</feature>
<keyword evidence="2" id="KW-1185">Reference proteome</keyword>
<reference evidence="1" key="1">
    <citation type="submission" date="2021-01" db="EMBL/GenBank/DDBJ databases">
        <title>Phytophthora aleatoria, a newly-described species from Pinus radiata is distinct from Phytophthora cactorum isolates based on comparative genomics.</title>
        <authorList>
            <person name="Mcdougal R."/>
            <person name="Panda P."/>
            <person name="Williams N."/>
            <person name="Studholme D.J."/>
        </authorList>
    </citation>
    <scope>NUCLEOTIDE SEQUENCE</scope>
    <source>
        <strain evidence="1">NZFS 4037</strain>
    </source>
</reference>
<organism evidence="1 2">
    <name type="scientific">Phytophthora aleatoria</name>
    <dbReference type="NCBI Taxonomy" id="2496075"/>
    <lineage>
        <taxon>Eukaryota</taxon>
        <taxon>Sar</taxon>
        <taxon>Stramenopiles</taxon>
        <taxon>Oomycota</taxon>
        <taxon>Peronosporomycetes</taxon>
        <taxon>Peronosporales</taxon>
        <taxon>Peronosporaceae</taxon>
        <taxon>Phytophthora</taxon>
    </lineage>
</organism>
<comment type="caution">
    <text evidence="1">The sequence shown here is derived from an EMBL/GenBank/DDBJ whole genome shotgun (WGS) entry which is preliminary data.</text>
</comment>
<sequence length="106" mass="11909">INRSKPPEINQQGLIELHSSIVKPATSFFDSTLEVAPLTNSTMADDRFSTSTVEQEEIDYLRGKGLLRSDIEFGMDRQQQRTFGQAFDAGANLTPTFFEPRNALQQ</sequence>
<name>A0A8J5IEZ9_9STRA</name>
<accession>A0A8J5IEZ9</accession>
<dbReference type="Proteomes" id="UP000709295">
    <property type="component" value="Unassembled WGS sequence"/>
</dbReference>
<proteinExistence type="predicted"/>
<gene>
    <name evidence="1" type="ORF">JG688_00015021</name>
</gene>
<evidence type="ECO:0000313" key="1">
    <source>
        <dbReference type="EMBL" id="KAG6948599.1"/>
    </source>
</evidence>
<dbReference type="AlphaFoldDB" id="A0A8J5IEZ9"/>